<evidence type="ECO:0000313" key="2">
    <source>
        <dbReference type="EMBL" id="WGK69557.1"/>
    </source>
</evidence>
<gene>
    <name evidence="2" type="ORF">P0082_01480</name>
</gene>
<evidence type="ECO:0000256" key="1">
    <source>
        <dbReference type="SAM" id="SignalP"/>
    </source>
</evidence>
<feature type="signal peptide" evidence="1">
    <location>
        <begin position="1"/>
        <end position="21"/>
    </location>
</feature>
<keyword evidence="3" id="KW-1185">Reference proteome</keyword>
<dbReference type="Proteomes" id="UP001228690">
    <property type="component" value="Chromosome"/>
</dbReference>
<dbReference type="RefSeq" id="WP_326927742.1">
    <property type="nucleotide sequence ID" value="NZ_CP123443.1"/>
</dbReference>
<feature type="chain" id="PRO_5047195180" evidence="1">
    <location>
        <begin position="22"/>
        <end position="419"/>
    </location>
</feature>
<keyword evidence="1" id="KW-0732">Signal</keyword>
<evidence type="ECO:0000313" key="3">
    <source>
        <dbReference type="Proteomes" id="UP001228690"/>
    </source>
</evidence>
<organism evidence="2 3">
    <name type="scientific">Candidatus Haliotispira prima</name>
    <dbReference type="NCBI Taxonomy" id="3034016"/>
    <lineage>
        <taxon>Bacteria</taxon>
        <taxon>Pseudomonadati</taxon>
        <taxon>Spirochaetota</taxon>
        <taxon>Spirochaetia</taxon>
        <taxon>Spirochaetales</taxon>
        <taxon>Spirochaetaceae</taxon>
        <taxon>Candidatus Haliotispira</taxon>
    </lineage>
</organism>
<name>A0ABY8MHR1_9SPIO</name>
<accession>A0ABY8MHR1</accession>
<dbReference type="EMBL" id="CP123443">
    <property type="protein sequence ID" value="WGK69557.1"/>
    <property type="molecule type" value="Genomic_DNA"/>
</dbReference>
<reference evidence="2 3" key="1">
    <citation type="submission" date="2023-04" db="EMBL/GenBank/DDBJ databases">
        <title>Spirochaete genome identified in red abalone sample constitutes a novel genus.</title>
        <authorList>
            <person name="Sharma S.P."/>
            <person name="Purcell C.M."/>
            <person name="Hyde J.R."/>
            <person name="Severin A.J."/>
        </authorList>
    </citation>
    <scope>NUCLEOTIDE SEQUENCE [LARGE SCALE GENOMIC DNA]</scope>
    <source>
        <strain evidence="2 3">SP-2023</strain>
    </source>
</reference>
<sequence length="419" mass="47492">MAFRWLTATLLSVWLLSGNFAGPENGTALYARSEPVYLEKYTITKIYFEGAGSLNRYYIFTYLQFEEGETYTPLQLETRIEDSRRAMRTQWYFQADFETRYSPDGRVEIYILLEPGPKRVGFMGGTTDGHSVYMGFLGERKAPGSAFRWHLGKSTGLSWYFPHIGNSLFGLNLLAEVQTQRLLERLNVQRLSDTTLWMRGGIEPFIQPSVSAKFGLNVEYWGILKINNSTMTHDIAVGLTMDLNSLYLLRSRLWGMQLHVRVDAGVLTGLLLLRTQYKLALLPARWLELNIHLSGMANILQRLDIGALDAEVPGIELEDGASDFYALGRLRTILLLSQHTYDSSSEFNAGFALEGKFGLFAGLFDTNNLQDLQFGVEIQAGFVLDVLTPSAFTTRFYFMTGINLLNQLPVTEFMVESRF</sequence>
<protein>
    <submittedName>
        <fullName evidence="2">Uncharacterized protein</fullName>
    </submittedName>
</protein>
<proteinExistence type="predicted"/>